<keyword evidence="3" id="KW-1185">Reference proteome</keyword>
<evidence type="ECO:0000313" key="2">
    <source>
        <dbReference type="EMBL" id="EER17618.1"/>
    </source>
</evidence>
<name>C5KCL9_PERM5</name>
<dbReference type="EMBL" id="GG671995">
    <property type="protein sequence ID" value="EER17618.1"/>
    <property type="molecule type" value="Genomic_DNA"/>
</dbReference>
<dbReference type="GeneID" id="9087301"/>
<dbReference type="OMA" id="GDIRPCK"/>
<dbReference type="InParanoid" id="C5KCL9"/>
<feature type="region of interest" description="Disordered" evidence="1">
    <location>
        <begin position="438"/>
        <end position="473"/>
    </location>
</feature>
<evidence type="ECO:0000313" key="3">
    <source>
        <dbReference type="Proteomes" id="UP000007800"/>
    </source>
</evidence>
<sequence length="536" mass="60435">MVCPAAAEWWDWLEKLGLVRDRPPATRVVQVVEEKGGSIKYKAKYDDKDAKTSQAVKNYMEPMRSDRNASAVELARRNLETCRPNWAHMEGEEAMVRGEYYIRAELDHGLTITNGNVVWYCMQIWPDAVIDKLGTRWRPRSNAVARGKTHDHKPQGEKGGVYVADEGHNAVACIGSPMLCRAVMPILAAMAAGIPDAKMVASCAPEFDIFWEYVGWNKHMPPPEAPPGKSDGTGRWRNSRAYDQENNEDDTFMATLYTLAISCGSNIVARDAIRFMQENDALLEQLWCSVGEYNRTAGHWTGGNCNPGVSWSRDDFVDQLMLWWPFALIEEVGRFRYRPEFMDKGGVYLDLGGYYTCVQTKEVWAQAMMCMLSSIMCGIPSEIAALLPACDPFWDLVVDIKGPEAVRAQREAIRDARDRRFGEAWQRQRFFKLYGSTSEFRPSLPRSRQLVGTHGSPSNESKPKKAGFDKSMSDPTAALAHDFVEAPASARSSSPTTTSEHGDIRPCKEVVFAAIDYFHDQRDVARMKRGEKFYCQ</sequence>
<proteinExistence type="predicted"/>
<dbReference type="RefSeq" id="XP_002785822.1">
    <property type="nucleotide sequence ID" value="XM_002785776.1"/>
</dbReference>
<gene>
    <name evidence="2" type="ORF">Pmar_PMAR023535</name>
</gene>
<protein>
    <submittedName>
        <fullName evidence="2">Uncharacterized protein</fullName>
    </submittedName>
</protein>
<evidence type="ECO:0000256" key="1">
    <source>
        <dbReference type="SAM" id="MobiDB-lite"/>
    </source>
</evidence>
<dbReference type="AlphaFoldDB" id="C5KCL9"/>
<dbReference type="OrthoDB" id="10336008at2759"/>
<organism evidence="3">
    <name type="scientific">Perkinsus marinus (strain ATCC 50983 / TXsc)</name>
    <dbReference type="NCBI Taxonomy" id="423536"/>
    <lineage>
        <taxon>Eukaryota</taxon>
        <taxon>Sar</taxon>
        <taxon>Alveolata</taxon>
        <taxon>Perkinsozoa</taxon>
        <taxon>Perkinsea</taxon>
        <taxon>Perkinsida</taxon>
        <taxon>Perkinsidae</taxon>
        <taxon>Perkinsus</taxon>
    </lineage>
</organism>
<feature type="compositionally biased region" description="Basic and acidic residues" evidence="1">
    <location>
        <begin position="461"/>
        <end position="472"/>
    </location>
</feature>
<dbReference type="Proteomes" id="UP000007800">
    <property type="component" value="Unassembled WGS sequence"/>
</dbReference>
<reference evidence="2 3" key="1">
    <citation type="submission" date="2008-07" db="EMBL/GenBank/DDBJ databases">
        <authorList>
            <person name="El-Sayed N."/>
            <person name="Caler E."/>
            <person name="Inman J."/>
            <person name="Amedeo P."/>
            <person name="Hass B."/>
            <person name="Wortman J."/>
        </authorList>
    </citation>
    <scope>NUCLEOTIDE SEQUENCE [LARGE SCALE GENOMIC DNA]</scope>
    <source>
        <strain evidence="3">ATCC 50983 / TXsc</strain>
    </source>
</reference>
<accession>C5KCL9</accession>